<feature type="non-terminal residue" evidence="2">
    <location>
        <position position="159"/>
    </location>
</feature>
<dbReference type="AlphaFoldDB" id="T0ZHU1"/>
<feature type="domain" description="MacB-like periplasmic core" evidence="1">
    <location>
        <begin position="19"/>
        <end position="133"/>
    </location>
</feature>
<gene>
    <name evidence="2" type="ORF">B2A_14498</name>
</gene>
<sequence>MTVNPLSPSQTRKAGDPAYGSSQLAYDDATYLSGSGIPKRETVLAFLFGAITSTPDQTRPLPVMIQATTGGFFRMFDVPFRYGGPWNAAADRGPEPVMVLSHRENAKLFGGTDSVGRTLLWSGHRFRIVGVLAPWHPLPRFYDLSAGDGGPFGRSADAF</sequence>
<name>T0ZHU1_9ZZZZ</name>
<accession>T0ZHU1</accession>
<dbReference type="InterPro" id="IPR025857">
    <property type="entry name" value="MacB_PCD"/>
</dbReference>
<reference evidence="2" key="2">
    <citation type="journal article" date="2014" name="ISME J.">
        <title>Microbial stratification in low pH oxic and suboxic macroscopic growths along an acid mine drainage.</title>
        <authorList>
            <person name="Mendez-Garcia C."/>
            <person name="Mesa V."/>
            <person name="Sprenger R.R."/>
            <person name="Richter M."/>
            <person name="Diez M.S."/>
            <person name="Solano J."/>
            <person name="Bargiela R."/>
            <person name="Golyshina O.V."/>
            <person name="Manteca A."/>
            <person name="Ramos J.L."/>
            <person name="Gallego J.R."/>
            <person name="Llorente I."/>
            <person name="Martins Dos Santos V.A."/>
            <person name="Jensen O.N."/>
            <person name="Pelaez A.I."/>
            <person name="Sanchez J."/>
            <person name="Ferrer M."/>
        </authorList>
    </citation>
    <scope>NUCLEOTIDE SEQUENCE</scope>
</reference>
<reference evidence="2" key="1">
    <citation type="submission" date="2013-08" db="EMBL/GenBank/DDBJ databases">
        <authorList>
            <person name="Mendez C."/>
            <person name="Richter M."/>
            <person name="Ferrer M."/>
            <person name="Sanchez J."/>
        </authorList>
    </citation>
    <scope>NUCLEOTIDE SEQUENCE</scope>
</reference>
<proteinExistence type="predicted"/>
<dbReference type="Pfam" id="PF12704">
    <property type="entry name" value="MacB_PCD"/>
    <property type="match status" value="1"/>
</dbReference>
<organism evidence="2">
    <name type="scientific">mine drainage metagenome</name>
    <dbReference type="NCBI Taxonomy" id="410659"/>
    <lineage>
        <taxon>unclassified sequences</taxon>
        <taxon>metagenomes</taxon>
        <taxon>ecological metagenomes</taxon>
    </lineage>
</organism>
<comment type="caution">
    <text evidence="2">The sequence shown here is derived from an EMBL/GenBank/DDBJ whole genome shotgun (WGS) entry which is preliminary data.</text>
</comment>
<evidence type="ECO:0000313" key="2">
    <source>
        <dbReference type="EMBL" id="EQD29385.1"/>
    </source>
</evidence>
<protein>
    <submittedName>
        <fullName evidence="2">ABC transporter, permease</fullName>
    </submittedName>
</protein>
<evidence type="ECO:0000259" key="1">
    <source>
        <dbReference type="Pfam" id="PF12704"/>
    </source>
</evidence>
<dbReference type="EMBL" id="AUZZ01010533">
    <property type="protein sequence ID" value="EQD29385.1"/>
    <property type="molecule type" value="Genomic_DNA"/>
</dbReference>